<dbReference type="OrthoDB" id="1444489at2"/>
<dbReference type="AlphaFoldDB" id="A0A4S3M4L9"/>
<organism evidence="2 3">
    <name type="scientific">Robertkochia marina</name>
    <dbReference type="NCBI Taxonomy" id="1227945"/>
    <lineage>
        <taxon>Bacteria</taxon>
        <taxon>Pseudomonadati</taxon>
        <taxon>Bacteroidota</taxon>
        <taxon>Flavobacteriia</taxon>
        <taxon>Flavobacteriales</taxon>
        <taxon>Flavobacteriaceae</taxon>
        <taxon>Robertkochia</taxon>
    </lineage>
</organism>
<comment type="caution">
    <text evidence="2">The sequence shown here is derived from an EMBL/GenBank/DDBJ whole genome shotgun (WGS) entry which is preliminary data.</text>
</comment>
<reference evidence="2 3" key="1">
    <citation type="submission" date="2019-04" db="EMBL/GenBank/DDBJ databases">
        <title>Draft genome sequence of Robertkochia marina CC-AMO-30D.</title>
        <authorList>
            <person name="Hameed A."/>
            <person name="Lin S.-Y."/>
            <person name="Shahina M."/>
            <person name="Lai W.-A."/>
            <person name="Young C.-C."/>
        </authorList>
    </citation>
    <scope>NUCLEOTIDE SEQUENCE [LARGE SCALE GENOMIC DNA]</scope>
    <source>
        <strain evidence="2 3">CC-AMO-30D</strain>
    </source>
</reference>
<dbReference type="EMBL" id="SSMC01000001">
    <property type="protein sequence ID" value="THD69775.1"/>
    <property type="molecule type" value="Genomic_DNA"/>
</dbReference>
<feature type="transmembrane region" description="Helical" evidence="1">
    <location>
        <begin position="47"/>
        <end position="66"/>
    </location>
</feature>
<keyword evidence="3" id="KW-1185">Reference proteome</keyword>
<dbReference type="RefSeq" id="WP_136335265.1">
    <property type="nucleotide sequence ID" value="NZ_QXMP01000002.1"/>
</dbReference>
<evidence type="ECO:0000313" key="3">
    <source>
        <dbReference type="Proteomes" id="UP000305939"/>
    </source>
</evidence>
<accession>A0A4S3M4L9</accession>
<sequence length="142" mass="15312">MINKANLLATLVGTIVMFFLGYLIWGMLTVEFFTQHSLADLTKEPNIMYIFAGNLVMTFVISSLYGKWADGNYSAASGFKFGAMVGLFVGVGMGLLWFGSANMMTLTGHIAEAGLDILFYAVIGAVVGFVYQKATKPALALN</sequence>
<feature type="transmembrane region" description="Helical" evidence="1">
    <location>
        <begin position="78"/>
        <end position="98"/>
    </location>
</feature>
<evidence type="ECO:0008006" key="4">
    <source>
        <dbReference type="Google" id="ProtNLM"/>
    </source>
</evidence>
<dbReference type="Proteomes" id="UP000305939">
    <property type="component" value="Unassembled WGS sequence"/>
</dbReference>
<evidence type="ECO:0000313" key="2">
    <source>
        <dbReference type="EMBL" id="THD69775.1"/>
    </source>
</evidence>
<feature type="transmembrane region" description="Helical" evidence="1">
    <location>
        <begin position="110"/>
        <end position="131"/>
    </location>
</feature>
<name>A0A4S3M4L9_9FLAO</name>
<keyword evidence="1" id="KW-0472">Membrane</keyword>
<keyword evidence="1" id="KW-1133">Transmembrane helix</keyword>
<evidence type="ECO:0000256" key="1">
    <source>
        <dbReference type="SAM" id="Phobius"/>
    </source>
</evidence>
<gene>
    <name evidence="2" type="ORF">E7Z59_05460</name>
</gene>
<proteinExistence type="predicted"/>
<keyword evidence="1" id="KW-0812">Transmembrane</keyword>
<feature type="transmembrane region" description="Helical" evidence="1">
    <location>
        <begin position="7"/>
        <end position="27"/>
    </location>
</feature>
<protein>
    <recommendedName>
        <fullName evidence="4">DUF1761 domain-containing protein</fullName>
    </recommendedName>
</protein>